<protein>
    <recommendedName>
        <fullName evidence="2">X-Tfes XVIPCD domain-containing protein</fullName>
    </recommendedName>
</protein>
<comment type="caution">
    <text evidence="3">The sequence shown here is derived from an EMBL/GenBank/DDBJ whole genome shotgun (WGS) entry which is preliminary data.</text>
</comment>
<gene>
    <name evidence="3" type="ORF">GCM10023307_37450</name>
</gene>
<dbReference type="Pfam" id="PF20410">
    <property type="entry name" value="X-Tfes_XVIPCD"/>
    <property type="match status" value="1"/>
</dbReference>
<evidence type="ECO:0000313" key="3">
    <source>
        <dbReference type="EMBL" id="GAA4807239.1"/>
    </source>
</evidence>
<organism evidence="3 4">
    <name type="scientific">Lysobacter hankyongensis</name>
    <dbReference type="NCBI Taxonomy" id="1176535"/>
    <lineage>
        <taxon>Bacteria</taxon>
        <taxon>Pseudomonadati</taxon>
        <taxon>Pseudomonadota</taxon>
        <taxon>Gammaproteobacteria</taxon>
        <taxon>Lysobacterales</taxon>
        <taxon>Lysobacteraceae</taxon>
        <taxon>Lysobacter</taxon>
    </lineage>
</organism>
<evidence type="ECO:0000256" key="1">
    <source>
        <dbReference type="SAM" id="MobiDB-lite"/>
    </source>
</evidence>
<accession>A0ABP9CDL6</accession>
<feature type="domain" description="X-Tfes XVIPCD" evidence="2">
    <location>
        <begin position="10"/>
        <end position="125"/>
    </location>
</feature>
<sequence>MKYEAKNPSDPGHPDYDQYMTLRGMVDKMHGENGIDINSSDISHRASAAMLRAYKSEAVRENSTLDPDSRVDGVVLSRNNGRFDDVGGRYAIMYQGDPNSPTVRTLAVPTHELTQPAERNFEEVNRINQQREQQYAQTQVREQDQRQQHHDHDQEQMNRGSRSLI</sequence>
<dbReference type="EMBL" id="BAABJE010000030">
    <property type="protein sequence ID" value="GAA4807239.1"/>
    <property type="molecule type" value="Genomic_DNA"/>
</dbReference>
<keyword evidence="4" id="KW-1185">Reference proteome</keyword>
<dbReference type="RefSeq" id="WP_345304897.1">
    <property type="nucleotide sequence ID" value="NZ_BAABJE010000030.1"/>
</dbReference>
<proteinExistence type="predicted"/>
<reference evidence="4" key="1">
    <citation type="journal article" date="2019" name="Int. J. Syst. Evol. Microbiol.">
        <title>The Global Catalogue of Microorganisms (GCM) 10K type strain sequencing project: providing services to taxonomists for standard genome sequencing and annotation.</title>
        <authorList>
            <consortium name="The Broad Institute Genomics Platform"/>
            <consortium name="The Broad Institute Genome Sequencing Center for Infectious Disease"/>
            <person name="Wu L."/>
            <person name="Ma J."/>
        </authorList>
    </citation>
    <scope>NUCLEOTIDE SEQUENCE [LARGE SCALE GENOMIC DNA]</scope>
    <source>
        <strain evidence="4">JCM 18204</strain>
    </source>
</reference>
<evidence type="ECO:0000313" key="4">
    <source>
        <dbReference type="Proteomes" id="UP001499959"/>
    </source>
</evidence>
<feature type="region of interest" description="Disordered" evidence="1">
    <location>
        <begin position="132"/>
        <end position="165"/>
    </location>
</feature>
<name>A0ABP9CDL6_9GAMM</name>
<feature type="compositionally biased region" description="Basic and acidic residues" evidence="1">
    <location>
        <begin position="141"/>
        <end position="156"/>
    </location>
</feature>
<dbReference type="Proteomes" id="UP001499959">
    <property type="component" value="Unassembled WGS sequence"/>
</dbReference>
<evidence type="ECO:0000259" key="2">
    <source>
        <dbReference type="Pfam" id="PF20410"/>
    </source>
</evidence>
<dbReference type="InterPro" id="IPR046519">
    <property type="entry name" value="X-Tfes_XVIPCD"/>
</dbReference>